<evidence type="ECO:0000313" key="3">
    <source>
        <dbReference type="EMBL" id="EAX64373.1"/>
    </source>
</evidence>
<dbReference type="InterPro" id="IPR013083">
    <property type="entry name" value="Znf_RING/FYVE/PHD"/>
</dbReference>
<keyword evidence="1" id="KW-0863">Zinc-finger</keyword>
<dbReference type="InterPro" id="IPR035979">
    <property type="entry name" value="RBD_domain_sf"/>
</dbReference>
<reference evidence="3" key="2">
    <citation type="journal article" date="2007" name="Science">
        <title>Draft genome sequence of the sexually transmitted pathogen Trichomonas vaginalis.</title>
        <authorList>
            <person name="Carlton J.M."/>
            <person name="Hirt R.P."/>
            <person name="Silva J.C."/>
            <person name="Delcher A.L."/>
            <person name="Schatz M."/>
            <person name="Zhao Q."/>
            <person name="Wortman J.R."/>
            <person name="Bidwell S.L."/>
            <person name="Alsmark U.C.M."/>
            <person name="Besteiro S."/>
            <person name="Sicheritz-Ponten T."/>
            <person name="Noel C.J."/>
            <person name="Dacks J.B."/>
            <person name="Foster P.G."/>
            <person name="Simillion C."/>
            <person name="Van de Peer Y."/>
            <person name="Miranda-Saavedra D."/>
            <person name="Barton G.J."/>
            <person name="Westrop G.D."/>
            <person name="Mueller S."/>
            <person name="Dessi D."/>
            <person name="Fiori P.L."/>
            <person name="Ren Q."/>
            <person name="Paulsen I."/>
            <person name="Zhang H."/>
            <person name="Bastida-Corcuera F.D."/>
            <person name="Simoes-Barbosa A."/>
            <person name="Brown M.T."/>
            <person name="Hayes R.D."/>
            <person name="Mukherjee M."/>
            <person name="Okumura C.Y."/>
            <person name="Schneider R."/>
            <person name="Smith A.J."/>
            <person name="Vanacova S."/>
            <person name="Villalvazo M."/>
            <person name="Haas B.J."/>
            <person name="Pertea M."/>
            <person name="Feldblyum T.V."/>
            <person name="Utterback T.R."/>
            <person name="Shu C.L."/>
            <person name="Osoegawa K."/>
            <person name="de Jong P.J."/>
            <person name="Hrdy I."/>
            <person name="Horvathova L."/>
            <person name="Zubacova Z."/>
            <person name="Dolezal P."/>
            <person name="Malik S.B."/>
            <person name="Logsdon J.M. Jr."/>
            <person name="Henze K."/>
            <person name="Gupta A."/>
            <person name="Wang C.C."/>
            <person name="Dunne R.L."/>
            <person name="Upcroft J.A."/>
            <person name="Upcroft P."/>
            <person name="White O."/>
            <person name="Salzberg S.L."/>
            <person name="Tang P."/>
            <person name="Chiu C.-H."/>
            <person name="Lee Y.-S."/>
            <person name="Embley T.M."/>
            <person name="Coombs G.H."/>
            <person name="Mottram J.C."/>
            <person name="Tachezy J."/>
            <person name="Fraser-Liggett C.M."/>
            <person name="Johnson P.J."/>
        </authorList>
    </citation>
    <scope>NUCLEOTIDE SEQUENCE [LARGE SCALE GENOMIC DNA]</scope>
    <source>
        <strain evidence="3">G3</strain>
    </source>
</reference>
<proteinExistence type="predicted"/>
<dbReference type="InterPro" id="IPR012677">
    <property type="entry name" value="Nucleotide-bd_a/b_plait_sf"/>
</dbReference>
<dbReference type="GO" id="GO:0004842">
    <property type="term" value="F:ubiquitin-protein transferase activity"/>
    <property type="evidence" value="ECO:0000318"/>
    <property type="project" value="GO_Central"/>
</dbReference>
<dbReference type="InterPro" id="IPR001841">
    <property type="entry name" value="Znf_RING"/>
</dbReference>
<accession>A2I1U4</accession>
<dbReference type="OrthoDB" id="1923159at2759"/>
<keyword evidence="1" id="KW-0862">Zinc</keyword>
<evidence type="ECO:0000313" key="4">
    <source>
        <dbReference type="Proteomes" id="UP000001542"/>
    </source>
</evidence>
<dbReference type="CDD" id="cd12438">
    <property type="entry name" value="RRM_CNOT4"/>
    <property type="match status" value="1"/>
</dbReference>
<sequence>MSRHNNNNSREVKVCPLCISDLSASEYDFYPCPCGYQICSFCFERIISEFTKCCPLCRRPYDEDAVSRVGPQYRPVPVVRPPPEKKPEPSGFIISKKMVQIVGIPQRYLQTSLLIRRDYLGQYGVIKKIAIYSNEKIPFRKQILQGNSSVYVKFKSQYEANLCILSLNNFNLKGEQINASYALTEECSEALQNKNCSEKKTCLK</sequence>
<dbReference type="PROSITE" id="PS50089">
    <property type="entry name" value="ZF_RING_2"/>
    <property type="match status" value="1"/>
</dbReference>
<dbReference type="Gene3D" id="3.30.40.10">
    <property type="entry name" value="Zinc/RING finger domain, C3HC4 (zinc finger)"/>
    <property type="match status" value="1"/>
</dbReference>
<name>A2I1U4_TRIV3</name>
<organism evidence="3 4">
    <name type="scientific">Trichomonas vaginalis (strain ATCC PRA-98 / G3)</name>
    <dbReference type="NCBI Taxonomy" id="412133"/>
    <lineage>
        <taxon>Eukaryota</taxon>
        <taxon>Metamonada</taxon>
        <taxon>Parabasalia</taxon>
        <taxon>Trichomonadida</taxon>
        <taxon>Trichomonadidae</taxon>
        <taxon>Trichomonas</taxon>
    </lineage>
</organism>
<dbReference type="STRING" id="5722.A2I1U4"/>
<dbReference type="CDD" id="cd16618">
    <property type="entry name" value="mRING-HC-C4C4_CNOT4"/>
    <property type="match status" value="1"/>
</dbReference>
<dbReference type="SMR" id="A2I1U4"/>
<dbReference type="EMBL" id="DS151795">
    <property type="protein sequence ID" value="EAX64373.1"/>
    <property type="molecule type" value="Genomic_DNA"/>
</dbReference>
<feature type="non-terminal residue" evidence="3">
    <location>
        <position position="204"/>
    </location>
</feature>
<dbReference type="PANTHER" id="PTHR12603:SF0">
    <property type="entry name" value="CCR4-NOT TRANSCRIPTION COMPLEX SUBUNIT 4"/>
    <property type="match status" value="1"/>
</dbReference>
<dbReference type="InterPro" id="IPR039515">
    <property type="entry name" value="NOT4_mRING-HC-C4C4"/>
</dbReference>
<dbReference type="GO" id="GO:0030014">
    <property type="term" value="C:CCR4-NOT complex"/>
    <property type="evidence" value="ECO:0000318"/>
    <property type="project" value="GO_Central"/>
</dbReference>
<dbReference type="PANTHER" id="PTHR12603">
    <property type="entry name" value="CCR4-NOT TRANSCRIPTION COMPLEX RELATED"/>
    <property type="match status" value="1"/>
</dbReference>
<evidence type="ECO:0000256" key="1">
    <source>
        <dbReference type="PROSITE-ProRule" id="PRU00175"/>
    </source>
</evidence>
<evidence type="ECO:0000259" key="2">
    <source>
        <dbReference type="PROSITE" id="PS50089"/>
    </source>
</evidence>
<dbReference type="VEuPathDB" id="TrichDB:TVAG_551470"/>
<dbReference type="VEuPathDB" id="TrichDB:TVAGG3_0803120"/>
<dbReference type="AlphaFoldDB" id="A2I1U4"/>
<gene>
    <name evidence="3" type="ORF">TVAG_551470</name>
</gene>
<dbReference type="GO" id="GO:0008270">
    <property type="term" value="F:zinc ion binding"/>
    <property type="evidence" value="ECO:0007669"/>
    <property type="project" value="UniProtKB-KW"/>
</dbReference>
<protein>
    <recommendedName>
        <fullName evidence="2">RING-type domain-containing protein</fullName>
    </recommendedName>
</protein>
<dbReference type="OMA" id="CIMSIDG"/>
<dbReference type="Pfam" id="PF14570">
    <property type="entry name" value="zf-RING_4"/>
    <property type="match status" value="1"/>
</dbReference>
<dbReference type="Gene3D" id="3.30.70.330">
    <property type="match status" value="1"/>
</dbReference>
<dbReference type="InterPro" id="IPR034261">
    <property type="entry name" value="CNOT4_RRM"/>
</dbReference>
<dbReference type="eggNOG" id="KOG2068">
    <property type="taxonomic scope" value="Eukaryota"/>
</dbReference>
<feature type="domain" description="RING-type" evidence="2">
    <location>
        <begin position="15"/>
        <end position="58"/>
    </location>
</feature>
<dbReference type="InterPro" id="IPR039780">
    <property type="entry name" value="Mot2"/>
</dbReference>
<keyword evidence="1" id="KW-0479">Metal-binding</keyword>
<dbReference type="Proteomes" id="UP000001542">
    <property type="component" value="Unassembled WGS sequence"/>
</dbReference>
<dbReference type="SUPFAM" id="SSF54928">
    <property type="entry name" value="RNA-binding domain, RBD"/>
    <property type="match status" value="1"/>
</dbReference>
<keyword evidence="4" id="KW-1185">Reference proteome</keyword>
<dbReference type="GO" id="GO:0016567">
    <property type="term" value="P:protein ubiquitination"/>
    <property type="evidence" value="ECO:0000318"/>
    <property type="project" value="GO_Central"/>
</dbReference>
<dbReference type="GO" id="GO:0003676">
    <property type="term" value="F:nucleic acid binding"/>
    <property type="evidence" value="ECO:0007669"/>
    <property type="project" value="InterPro"/>
</dbReference>
<reference evidence="3" key="1">
    <citation type="submission" date="2006-10" db="EMBL/GenBank/DDBJ databases">
        <authorList>
            <person name="Amadeo P."/>
            <person name="Zhao Q."/>
            <person name="Wortman J."/>
            <person name="Fraser-Liggett C."/>
            <person name="Carlton J."/>
        </authorList>
    </citation>
    <scope>NUCLEOTIDE SEQUENCE</scope>
    <source>
        <strain evidence="3">G3</strain>
    </source>
</reference>
<dbReference type="InParanoid" id="A2I1U4"/>
<dbReference type="SUPFAM" id="SSF57850">
    <property type="entry name" value="RING/U-box"/>
    <property type="match status" value="1"/>
</dbReference>